<dbReference type="Pfam" id="PF04267">
    <property type="entry name" value="SoxD"/>
    <property type="match status" value="1"/>
</dbReference>
<gene>
    <name evidence="1" type="ORF">METZ01_LOCUS174936</name>
</gene>
<dbReference type="AlphaFoldDB" id="A0A382C8E4"/>
<dbReference type="InterPro" id="IPR038561">
    <property type="entry name" value="SoxD_sf"/>
</dbReference>
<evidence type="ECO:0008006" key="2">
    <source>
        <dbReference type="Google" id="ProtNLM"/>
    </source>
</evidence>
<dbReference type="GO" id="GO:0008115">
    <property type="term" value="F:sarcosine oxidase activity"/>
    <property type="evidence" value="ECO:0007669"/>
    <property type="project" value="InterPro"/>
</dbReference>
<dbReference type="Gene3D" id="3.30.2270.10">
    <property type="entry name" value="Folate-binding superfamily"/>
    <property type="match status" value="1"/>
</dbReference>
<organism evidence="1">
    <name type="scientific">marine metagenome</name>
    <dbReference type="NCBI Taxonomy" id="408172"/>
    <lineage>
        <taxon>unclassified sequences</taxon>
        <taxon>metagenomes</taxon>
        <taxon>ecological metagenomes</taxon>
    </lineage>
</organism>
<proteinExistence type="predicted"/>
<evidence type="ECO:0000313" key="1">
    <source>
        <dbReference type="EMBL" id="SVB22082.1"/>
    </source>
</evidence>
<reference evidence="1" key="1">
    <citation type="submission" date="2018-05" db="EMBL/GenBank/DDBJ databases">
        <authorList>
            <person name="Lanie J.A."/>
            <person name="Ng W.-L."/>
            <person name="Kazmierczak K.M."/>
            <person name="Andrzejewski T.M."/>
            <person name="Davidsen T.M."/>
            <person name="Wayne K.J."/>
            <person name="Tettelin H."/>
            <person name="Glass J.I."/>
            <person name="Rusch D."/>
            <person name="Podicherti R."/>
            <person name="Tsui H.-C.T."/>
            <person name="Winkler M.E."/>
        </authorList>
    </citation>
    <scope>NUCLEOTIDE SEQUENCE</scope>
</reference>
<dbReference type="InterPro" id="IPR006279">
    <property type="entry name" value="SoxD"/>
</dbReference>
<sequence length="43" mass="5205">MHIYCPYCEEHREETEFHYAGQAHIARPYDPDNTTDETWGNYL</sequence>
<accession>A0A382C8E4</accession>
<feature type="non-terminal residue" evidence="1">
    <location>
        <position position="43"/>
    </location>
</feature>
<protein>
    <recommendedName>
        <fullName evidence="2">Sarcosine oxidase subunit delta</fullName>
    </recommendedName>
</protein>
<name>A0A382C8E4_9ZZZZ</name>
<dbReference type="GO" id="GO:0046653">
    <property type="term" value="P:tetrahydrofolate metabolic process"/>
    <property type="evidence" value="ECO:0007669"/>
    <property type="project" value="InterPro"/>
</dbReference>
<dbReference type="EMBL" id="UINC01033193">
    <property type="protein sequence ID" value="SVB22082.1"/>
    <property type="molecule type" value="Genomic_DNA"/>
</dbReference>